<evidence type="ECO:0008006" key="13">
    <source>
        <dbReference type="Google" id="ProtNLM"/>
    </source>
</evidence>
<evidence type="ECO:0000256" key="4">
    <source>
        <dbReference type="ARBA" id="ARBA00022833"/>
    </source>
</evidence>
<dbReference type="SUPFAM" id="SSF82199">
    <property type="entry name" value="SET domain"/>
    <property type="match status" value="1"/>
</dbReference>
<keyword evidence="12" id="KW-1185">Reference proteome</keyword>
<evidence type="ECO:0000256" key="3">
    <source>
        <dbReference type="ARBA" id="ARBA00022771"/>
    </source>
</evidence>
<dbReference type="FunFam" id="3.30.160.60:FF:000710">
    <property type="entry name" value="Zinc finger protein 768"/>
    <property type="match status" value="1"/>
</dbReference>
<dbReference type="InterPro" id="IPR036236">
    <property type="entry name" value="Znf_C2H2_sf"/>
</dbReference>
<keyword evidence="3 7" id="KW-0863">Zinc-finger</keyword>
<dbReference type="PROSITE" id="PS50280">
    <property type="entry name" value="SET"/>
    <property type="match status" value="1"/>
</dbReference>
<dbReference type="Gene3D" id="2.170.270.10">
    <property type="entry name" value="SET domain"/>
    <property type="match status" value="1"/>
</dbReference>
<feature type="domain" description="C2H2-type" evidence="9">
    <location>
        <begin position="552"/>
        <end position="579"/>
    </location>
</feature>
<feature type="compositionally biased region" description="Basic and acidic residues" evidence="8">
    <location>
        <begin position="348"/>
        <end position="358"/>
    </location>
</feature>
<evidence type="ECO:0000256" key="7">
    <source>
        <dbReference type="PROSITE-ProRule" id="PRU00042"/>
    </source>
</evidence>
<dbReference type="PROSITE" id="PS00028">
    <property type="entry name" value="ZINC_FINGER_C2H2_1"/>
    <property type="match status" value="2"/>
</dbReference>
<gene>
    <name evidence="11" type="ORF">pdam_00000829</name>
</gene>
<feature type="domain" description="C2H2-type" evidence="9">
    <location>
        <begin position="496"/>
        <end position="523"/>
    </location>
</feature>
<dbReference type="SMART" id="SM00355">
    <property type="entry name" value="ZnF_C2H2"/>
    <property type="match status" value="4"/>
</dbReference>
<feature type="domain" description="SET" evidence="10">
    <location>
        <begin position="83"/>
        <end position="199"/>
    </location>
</feature>
<feature type="compositionally biased region" description="Basic and acidic residues" evidence="8">
    <location>
        <begin position="64"/>
        <end position="73"/>
    </location>
</feature>
<dbReference type="Proteomes" id="UP000275408">
    <property type="component" value="Unassembled WGS sequence"/>
</dbReference>
<dbReference type="PANTHER" id="PTHR16515">
    <property type="entry name" value="PR DOMAIN ZINC FINGER PROTEIN"/>
    <property type="match status" value="1"/>
</dbReference>
<dbReference type="Gene3D" id="3.30.160.60">
    <property type="entry name" value="Classic Zinc Finger"/>
    <property type="match status" value="3"/>
</dbReference>
<comment type="caution">
    <text evidence="11">The sequence shown here is derived from an EMBL/GenBank/DDBJ whole genome shotgun (WGS) entry which is preliminary data.</text>
</comment>
<dbReference type="Pfam" id="PF00096">
    <property type="entry name" value="zf-C2H2"/>
    <property type="match status" value="3"/>
</dbReference>
<evidence type="ECO:0000259" key="9">
    <source>
        <dbReference type="PROSITE" id="PS50157"/>
    </source>
</evidence>
<evidence type="ECO:0000256" key="2">
    <source>
        <dbReference type="ARBA" id="ARBA00022737"/>
    </source>
</evidence>
<dbReference type="SMART" id="SM00317">
    <property type="entry name" value="SET"/>
    <property type="match status" value="1"/>
</dbReference>
<feature type="domain" description="C2H2-type" evidence="9">
    <location>
        <begin position="524"/>
        <end position="551"/>
    </location>
</feature>
<dbReference type="Pfam" id="PF21549">
    <property type="entry name" value="PRDM2_PR"/>
    <property type="match status" value="1"/>
</dbReference>
<keyword evidence="2" id="KW-0677">Repeat</keyword>
<accession>A0A3M6TV17</accession>
<evidence type="ECO:0000256" key="8">
    <source>
        <dbReference type="SAM" id="MobiDB-lite"/>
    </source>
</evidence>
<dbReference type="InterPro" id="IPR046341">
    <property type="entry name" value="SET_dom_sf"/>
</dbReference>
<keyword evidence="1" id="KW-0479">Metal-binding</keyword>
<reference evidence="11 12" key="1">
    <citation type="journal article" date="2018" name="Sci. Rep.">
        <title>Comparative analysis of the Pocillopora damicornis genome highlights role of immune system in coral evolution.</title>
        <authorList>
            <person name="Cunning R."/>
            <person name="Bay R.A."/>
            <person name="Gillette P."/>
            <person name="Baker A.C."/>
            <person name="Traylor-Knowles N."/>
        </authorList>
    </citation>
    <scope>NUCLEOTIDE SEQUENCE [LARGE SCALE GENOMIC DNA]</scope>
    <source>
        <strain evidence="11">RSMAS</strain>
        <tissue evidence="11">Whole animal</tissue>
    </source>
</reference>
<dbReference type="GO" id="GO:0008270">
    <property type="term" value="F:zinc ion binding"/>
    <property type="evidence" value="ECO:0007669"/>
    <property type="project" value="UniProtKB-KW"/>
</dbReference>
<name>A0A3M6TV17_POCDA</name>
<proteinExistence type="predicted"/>
<dbReference type="PROSITE" id="PS50157">
    <property type="entry name" value="ZINC_FINGER_C2H2_2"/>
    <property type="match status" value="4"/>
</dbReference>
<evidence type="ECO:0000256" key="5">
    <source>
        <dbReference type="ARBA" id="ARBA00023015"/>
    </source>
</evidence>
<feature type="region of interest" description="Disordered" evidence="8">
    <location>
        <begin position="249"/>
        <end position="301"/>
    </location>
</feature>
<protein>
    <recommendedName>
        <fullName evidence="13">Histone-lysine N-methyltransferase PRDM6</fullName>
    </recommendedName>
</protein>
<dbReference type="OMA" id="CVRITEA"/>
<organism evidence="11 12">
    <name type="scientific">Pocillopora damicornis</name>
    <name type="common">Cauliflower coral</name>
    <name type="synonym">Millepora damicornis</name>
    <dbReference type="NCBI Taxonomy" id="46731"/>
    <lineage>
        <taxon>Eukaryota</taxon>
        <taxon>Metazoa</taxon>
        <taxon>Cnidaria</taxon>
        <taxon>Anthozoa</taxon>
        <taxon>Hexacorallia</taxon>
        <taxon>Scleractinia</taxon>
        <taxon>Astrocoeniina</taxon>
        <taxon>Pocilloporidae</taxon>
        <taxon>Pocillopora</taxon>
    </lineage>
</organism>
<dbReference type="InterPro" id="IPR001214">
    <property type="entry name" value="SET_dom"/>
</dbReference>
<dbReference type="OrthoDB" id="40579at2759"/>
<keyword evidence="4" id="KW-0862">Zinc</keyword>
<dbReference type="EMBL" id="RCHS01002836">
    <property type="protein sequence ID" value="RMX45242.1"/>
    <property type="molecule type" value="Genomic_DNA"/>
</dbReference>
<dbReference type="GO" id="GO:0010468">
    <property type="term" value="P:regulation of gene expression"/>
    <property type="evidence" value="ECO:0007669"/>
    <property type="project" value="TreeGrafter"/>
</dbReference>
<keyword evidence="6" id="KW-0804">Transcription</keyword>
<dbReference type="STRING" id="46731.A0A3M6TV17"/>
<dbReference type="AlphaFoldDB" id="A0A3M6TV17"/>
<dbReference type="FunFam" id="3.30.160.60:FF:002343">
    <property type="entry name" value="Zinc finger protein 33A"/>
    <property type="match status" value="1"/>
</dbReference>
<feature type="region of interest" description="Disordered" evidence="8">
    <location>
        <begin position="344"/>
        <end position="363"/>
    </location>
</feature>
<keyword evidence="5" id="KW-0805">Transcription regulation</keyword>
<evidence type="ECO:0000313" key="12">
    <source>
        <dbReference type="Proteomes" id="UP000275408"/>
    </source>
</evidence>
<evidence type="ECO:0000256" key="1">
    <source>
        <dbReference type="ARBA" id="ARBA00022723"/>
    </source>
</evidence>
<dbReference type="PANTHER" id="PTHR16515:SF22">
    <property type="entry name" value="HISTONE-LYSINE N-METHYLTRANSFERASE PRDM6-RELATED"/>
    <property type="match status" value="1"/>
</dbReference>
<evidence type="ECO:0000313" key="11">
    <source>
        <dbReference type="EMBL" id="RMX45242.1"/>
    </source>
</evidence>
<feature type="region of interest" description="Disordered" evidence="8">
    <location>
        <begin position="50"/>
        <end position="73"/>
    </location>
</feature>
<evidence type="ECO:0000259" key="10">
    <source>
        <dbReference type="PROSITE" id="PS50280"/>
    </source>
</evidence>
<dbReference type="SUPFAM" id="SSF57667">
    <property type="entry name" value="beta-beta-alpha zinc fingers"/>
    <property type="match status" value="2"/>
</dbReference>
<evidence type="ECO:0000256" key="6">
    <source>
        <dbReference type="ARBA" id="ARBA00023163"/>
    </source>
</evidence>
<feature type="domain" description="C2H2-type" evidence="9">
    <location>
        <begin position="468"/>
        <end position="495"/>
    </location>
</feature>
<dbReference type="InterPro" id="IPR013087">
    <property type="entry name" value="Znf_C2H2_type"/>
</dbReference>
<sequence>MEDKTGSKQEDKKEYCGGNGYCLIDERTLNLLLYGSREVRVIDVQKLKRKVEDEQGGSSSKKQNNTDDHEKPRLTNAIRSFPDEVHLCRSSIPGAGYGVCAKEHIPLGTWIGPYEGSRLPARNFPSNYETGYLWEIYKDGRLSHYIDGRDEDNSSWMRFIQCARHVKEQNLYAFQYCGNIFYRAFKEVPPGTELLVWYDEKYPQFLGIPLGIQDYEFFRESVSSSNTQSSPACSSASLFVDSVTRYPKTHGFQESHDNPNTGSFRFPSPREPPPRFVRPSSSAGNVFPRDKLGTSGIRGGPSFAAGSVESKMIETELTATTTVDGQFFRNFSQIPAPSGNNFYSPQIKNKDSQEKVVKTENSTRGYMSDKHWERQRDEDPLSNNERRLPAKINALREMPPLQFFDNDQKHSPRTNEVQALKRNGDGVKSVMPALRPAMPPLLHTPQYHEHLGTNISGISLSPDEFGMWRCRQCLKTFTQRVLLQMHECSQTPDKPYQCGQCTLSYGTPSELRSHVDTHTNEKLFKCGFCSRSFSGATTLNNHIRTHTGEKPFNCEKCHKTFSQASHLARHQRVPGDCVPWQMG</sequence>
<dbReference type="GO" id="GO:0005634">
    <property type="term" value="C:nucleus"/>
    <property type="evidence" value="ECO:0007669"/>
    <property type="project" value="TreeGrafter"/>
</dbReference>
<dbReference type="InterPro" id="IPR050331">
    <property type="entry name" value="Zinc_finger"/>
</dbReference>